<dbReference type="EMBL" id="GBXM01016439">
    <property type="protein sequence ID" value="JAH92138.1"/>
    <property type="molecule type" value="Transcribed_RNA"/>
</dbReference>
<protein>
    <submittedName>
        <fullName evidence="1">Uncharacterized protein</fullName>
    </submittedName>
</protein>
<evidence type="ECO:0000313" key="1">
    <source>
        <dbReference type="EMBL" id="JAH92138.1"/>
    </source>
</evidence>
<organism evidence="1">
    <name type="scientific">Anguilla anguilla</name>
    <name type="common">European freshwater eel</name>
    <name type="synonym">Muraena anguilla</name>
    <dbReference type="NCBI Taxonomy" id="7936"/>
    <lineage>
        <taxon>Eukaryota</taxon>
        <taxon>Metazoa</taxon>
        <taxon>Chordata</taxon>
        <taxon>Craniata</taxon>
        <taxon>Vertebrata</taxon>
        <taxon>Euteleostomi</taxon>
        <taxon>Actinopterygii</taxon>
        <taxon>Neopterygii</taxon>
        <taxon>Teleostei</taxon>
        <taxon>Anguilliformes</taxon>
        <taxon>Anguillidae</taxon>
        <taxon>Anguilla</taxon>
    </lineage>
</organism>
<reference evidence="1" key="2">
    <citation type="journal article" date="2015" name="Fish Shellfish Immunol.">
        <title>Early steps in the European eel (Anguilla anguilla)-Vibrio vulnificus interaction in the gills: Role of the RtxA13 toxin.</title>
        <authorList>
            <person name="Callol A."/>
            <person name="Pajuelo D."/>
            <person name="Ebbesson L."/>
            <person name="Teles M."/>
            <person name="MacKenzie S."/>
            <person name="Amaro C."/>
        </authorList>
    </citation>
    <scope>NUCLEOTIDE SEQUENCE</scope>
</reference>
<name>A0A0E9WRP4_ANGAN</name>
<sequence length="48" mass="5828">MHFSLVVHSYCTLIDFEFAFLRILNMFNVIKSKLPFTVWYLADTKWQI</sequence>
<proteinExistence type="predicted"/>
<reference evidence="1" key="1">
    <citation type="submission" date="2014-11" db="EMBL/GenBank/DDBJ databases">
        <authorList>
            <person name="Amaro Gonzalez C."/>
        </authorList>
    </citation>
    <scope>NUCLEOTIDE SEQUENCE</scope>
</reference>
<dbReference type="AlphaFoldDB" id="A0A0E9WRP4"/>
<accession>A0A0E9WRP4</accession>